<dbReference type="AlphaFoldDB" id="A0AAW9RPG7"/>
<dbReference type="InterPro" id="IPR007709">
    <property type="entry name" value="N-FG_amidohydro"/>
</dbReference>
<dbReference type="Gene3D" id="3.40.630.40">
    <property type="entry name" value="Zn-dependent exopeptidases"/>
    <property type="match status" value="1"/>
</dbReference>
<sequence>MQTSGDTELEPPYDVLLPQDGITSPFVFNSPHSGRTYPKAFVAASRLDTMTLRRSEDTFVEELFSGVVGLGAPLMHARFPRAYVDVNREAYELDPTMFDGRLPSFANTRSMRVAGGLGTIARIVADGAEIYSVPISVAEGLDRIERYYKPYHRDLRALIRQAYASFGTAIVVDCHSMPSARVTQENRRRPDFVLGDRYGTSCVSILTDIAQETLQRLGYSVARNKPYAGGYITETYGSPRDGLHALQIEVNRSLYMDELRYVRAGGFAWLVADITQLCRRLTSVSVEALRPVRAAAE</sequence>
<gene>
    <name evidence="1" type="ORF">V3328_20275</name>
</gene>
<evidence type="ECO:0000313" key="2">
    <source>
        <dbReference type="Proteomes" id="UP001378188"/>
    </source>
</evidence>
<reference evidence="1 2" key="1">
    <citation type="submission" date="2024-02" db="EMBL/GenBank/DDBJ databases">
        <title>Genome analysis and characterization of Microbaculum marinisediminis sp. nov., isolated from marine sediment.</title>
        <authorList>
            <person name="Du Z.-J."/>
            <person name="Ye Y.-Q."/>
            <person name="Zhang Z.-R."/>
            <person name="Yuan S.-M."/>
            <person name="Zhang X.-Y."/>
        </authorList>
    </citation>
    <scope>NUCLEOTIDE SEQUENCE [LARGE SCALE GENOMIC DNA]</scope>
    <source>
        <strain evidence="1 2">SDUM1044001</strain>
    </source>
</reference>
<proteinExistence type="predicted"/>
<organism evidence="1 2">
    <name type="scientific">Microbaculum marinum</name>
    <dbReference type="NCBI Taxonomy" id="1764581"/>
    <lineage>
        <taxon>Bacteria</taxon>
        <taxon>Pseudomonadati</taxon>
        <taxon>Pseudomonadota</taxon>
        <taxon>Alphaproteobacteria</taxon>
        <taxon>Hyphomicrobiales</taxon>
        <taxon>Tepidamorphaceae</taxon>
        <taxon>Microbaculum</taxon>
    </lineage>
</organism>
<protein>
    <submittedName>
        <fullName evidence="1">N-formylglutamate amidohydrolase</fullName>
    </submittedName>
</protein>
<accession>A0AAW9RPG7</accession>
<comment type="caution">
    <text evidence="1">The sequence shown here is derived from an EMBL/GenBank/DDBJ whole genome shotgun (WGS) entry which is preliminary data.</text>
</comment>
<dbReference type="Pfam" id="PF05013">
    <property type="entry name" value="FGase"/>
    <property type="match status" value="1"/>
</dbReference>
<dbReference type="RefSeq" id="WP_340331716.1">
    <property type="nucleotide sequence ID" value="NZ_JAZHOF010000009.1"/>
</dbReference>
<dbReference type="EMBL" id="JAZHOF010000009">
    <property type="protein sequence ID" value="MEJ8573835.1"/>
    <property type="molecule type" value="Genomic_DNA"/>
</dbReference>
<keyword evidence="2" id="KW-1185">Reference proteome</keyword>
<evidence type="ECO:0000313" key="1">
    <source>
        <dbReference type="EMBL" id="MEJ8573835.1"/>
    </source>
</evidence>
<name>A0AAW9RPG7_9HYPH</name>
<dbReference type="SUPFAM" id="SSF53187">
    <property type="entry name" value="Zn-dependent exopeptidases"/>
    <property type="match status" value="1"/>
</dbReference>
<dbReference type="Proteomes" id="UP001378188">
    <property type="component" value="Unassembled WGS sequence"/>
</dbReference>